<gene>
    <name evidence="2" type="ORF">MKP09_15205</name>
</gene>
<evidence type="ECO:0008006" key="4">
    <source>
        <dbReference type="Google" id="ProtNLM"/>
    </source>
</evidence>
<keyword evidence="1" id="KW-1133">Transmembrane helix</keyword>
<protein>
    <recommendedName>
        <fullName evidence="4">Citrate transporter-like domain-containing protein</fullName>
    </recommendedName>
</protein>
<dbReference type="EMBL" id="JAKWBL010000003">
    <property type="protein sequence ID" value="MCH5599159.1"/>
    <property type="molecule type" value="Genomic_DNA"/>
</dbReference>
<dbReference type="Proteomes" id="UP001202248">
    <property type="component" value="Unassembled WGS sequence"/>
</dbReference>
<reference evidence="2 3" key="1">
    <citation type="submission" date="2022-02" db="EMBL/GenBank/DDBJ databases">
        <authorList>
            <person name="Min J."/>
        </authorList>
    </citation>
    <scope>NUCLEOTIDE SEQUENCE [LARGE SCALE GENOMIC DNA]</scope>
    <source>
        <strain evidence="2 3">GR10-1</strain>
    </source>
</reference>
<dbReference type="RefSeq" id="WP_240830835.1">
    <property type="nucleotide sequence ID" value="NZ_JAKWBL010000003.1"/>
</dbReference>
<dbReference type="PANTHER" id="PTHR43269">
    <property type="entry name" value="SODIUM/PROTON ANTIPORTER 1-RELATED"/>
    <property type="match status" value="1"/>
</dbReference>
<proteinExistence type="predicted"/>
<evidence type="ECO:0000256" key="1">
    <source>
        <dbReference type="SAM" id="Phobius"/>
    </source>
</evidence>
<evidence type="ECO:0000313" key="2">
    <source>
        <dbReference type="EMBL" id="MCH5599159.1"/>
    </source>
</evidence>
<evidence type="ECO:0000313" key="3">
    <source>
        <dbReference type="Proteomes" id="UP001202248"/>
    </source>
</evidence>
<keyword evidence="3" id="KW-1185">Reference proteome</keyword>
<keyword evidence="1" id="KW-0472">Membrane</keyword>
<comment type="caution">
    <text evidence="2">The sequence shown here is derived from an EMBL/GenBank/DDBJ whole genome shotgun (WGS) entry which is preliminary data.</text>
</comment>
<feature type="transmembrane region" description="Helical" evidence="1">
    <location>
        <begin position="74"/>
        <end position="99"/>
    </location>
</feature>
<feature type="transmembrane region" description="Helical" evidence="1">
    <location>
        <begin position="35"/>
        <end position="54"/>
    </location>
</feature>
<dbReference type="InterPro" id="IPR045016">
    <property type="entry name" value="NhaD-like"/>
</dbReference>
<organism evidence="2 3">
    <name type="scientific">Niabella ginsengisoli</name>
    <dbReference type="NCBI Taxonomy" id="522298"/>
    <lineage>
        <taxon>Bacteria</taxon>
        <taxon>Pseudomonadati</taxon>
        <taxon>Bacteroidota</taxon>
        <taxon>Chitinophagia</taxon>
        <taxon>Chitinophagales</taxon>
        <taxon>Chitinophagaceae</taxon>
        <taxon>Niabella</taxon>
    </lineage>
</organism>
<sequence length="134" mass="14178">MFFLGILLAVSALQSFGLLGSLATFLTNTFQNDYLIGSALGVLSAIVDNVPLVAASQGMYDMSVYPTDHSFWKFLALTTGTGGSAIIIGSAAGVAVMGIEHIRFGWYLKNISWIALVGFAAGIATYLLQQSLFS</sequence>
<keyword evidence="1" id="KW-0812">Transmembrane</keyword>
<accession>A0ABS9SL97</accession>
<name>A0ABS9SL97_9BACT</name>
<feature type="transmembrane region" description="Helical" evidence="1">
    <location>
        <begin position="111"/>
        <end position="128"/>
    </location>
</feature>
<dbReference type="PANTHER" id="PTHR43269:SF2">
    <property type="entry name" value="SODIUM_PROTON ANTIPORTER 1-RELATED"/>
    <property type="match status" value="1"/>
</dbReference>